<dbReference type="EMBL" id="JACAZI010000009">
    <property type="protein sequence ID" value="KAF7351935.1"/>
    <property type="molecule type" value="Genomic_DNA"/>
</dbReference>
<evidence type="ECO:0000313" key="3">
    <source>
        <dbReference type="Proteomes" id="UP000620124"/>
    </source>
</evidence>
<keyword evidence="1" id="KW-0732">Signal</keyword>
<protein>
    <submittedName>
        <fullName evidence="2">Glycoside hydrolase family 81 protein</fullName>
    </submittedName>
</protein>
<feature type="signal peptide" evidence="1">
    <location>
        <begin position="1"/>
        <end position="31"/>
    </location>
</feature>
<name>A0A8H6Y5A5_9AGAR</name>
<evidence type="ECO:0000256" key="1">
    <source>
        <dbReference type="SAM" id="SignalP"/>
    </source>
</evidence>
<dbReference type="AlphaFoldDB" id="A0A8H6Y5A5"/>
<comment type="caution">
    <text evidence="2">The sequence shown here is derived from an EMBL/GenBank/DDBJ whole genome shotgun (WGS) entry which is preliminary data.</text>
</comment>
<keyword evidence="3" id="KW-1185">Reference proteome</keyword>
<evidence type="ECO:0000313" key="2">
    <source>
        <dbReference type="EMBL" id="KAF7351935.1"/>
    </source>
</evidence>
<organism evidence="2 3">
    <name type="scientific">Mycena venus</name>
    <dbReference type="NCBI Taxonomy" id="2733690"/>
    <lineage>
        <taxon>Eukaryota</taxon>
        <taxon>Fungi</taxon>
        <taxon>Dikarya</taxon>
        <taxon>Basidiomycota</taxon>
        <taxon>Agaricomycotina</taxon>
        <taxon>Agaricomycetes</taxon>
        <taxon>Agaricomycetidae</taxon>
        <taxon>Agaricales</taxon>
        <taxon>Marasmiineae</taxon>
        <taxon>Mycenaceae</taxon>
        <taxon>Mycena</taxon>
    </lineage>
</organism>
<dbReference type="OrthoDB" id="2568950at2759"/>
<sequence length="98" mass="10444">MRGNPSAFFSLTMRSTALASALFAAVGLVHAVDNRLLYIIPAGDTIDTFTADFTDACTNWQPALNQGLTFVEALVEPGDFSGKNSDTEARIVCVSAQE</sequence>
<dbReference type="Proteomes" id="UP000620124">
    <property type="component" value="Unassembled WGS sequence"/>
</dbReference>
<reference evidence="2" key="1">
    <citation type="submission" date="2020-05" db="EMBL/GenBank/DDBJ databases">
        <title>Mycena genomes resolve the evolution of fungal bioluminescence.</title>
        <authorList>
            <person name="Tsai I.J."/>
        </authorList>
    </citation>
    <scope>NUCLEOTIDE SEQUENCE</scope>
    <source>
        <strain evidence="2">CCC161011</strain>
    </source>
</reference>
<proteinExistence type="predicted"/>
<gene>
    <name evidence="2" type="ORF">MVEN_01155500</name>
</gene>
<keyword evidence="2" id="KW-0378">Hydrolase</keyword>
<accession>A0A8H6Y5A5</accession>
<feature type="chain" id="PRO_5034278628" evidence="1">
    <location>
        <begin position="32"/>
        <end position="98"/>
    </location>
</feature>
<dbReference type="GO" id="GO:0016787">
    <property type="term" value="F:hydrolase activity"/>
    <property type="evidence" value="ECO:0007669"/>
    <property type="project" value="UniProtKB-KW"/>
</dbReference>